<dbReference type="EMBL" id="RJKM01000001">
    <property type="protein sequence ID" value="ROP39049.1"/>
    <property type="molecule type" value="Genomic_DNA"/>
</dbReference>
<sequence>MVPEWVATFTGAALALWTALRLDRASRGRARASERAAQADRLRETLKLIGRELEWNSREIEAVMGDLTTGLQTDRAPMTDAWSAHGTEAMAVGGMVATSLSEAYALLRRCRRVLEQYTGDLARGGPGLRVARDQTLPRLREVLSDTRAALDVARVALAEKTSEISA</sequence>
<proteinExistence type="predicted"/>
<gene>
    <name evidence="1" type="ORF">EDD40_4419</name>
</gene>
<evidence type="ECO:0000313" key="1">
    <source>
        <dbReference type="EMBL" id="ROP39049.1"/>
    </source>
</evidence>
<name>A0A3N1H954_9PSEU</name>
<dbReference type="Proteomes" id="UP000268727">
    <property type="component" value="Unassembled WGS sequence"/>
</dbReference>
<keyword evidence="2" id="KW-1185">Reference proteome</keyword>
<reference evidence="1 2" key="1">
    <citation type="submission" date="2018-11" db="EMBL/GenBank/DDBJ databases">
        <title>Sequencing the genomes of 1000 actinobacteria strains.</title>
        <authorList>
            <person name="Klenk H.-P."/>
        </authorList>
    </citation>
    <scope>NUCLEOTIDE SEQUENCE [LARGE SCALE GENOMIC DNA]</scope>
    <source>
        <strain evidence="1 2">DSM 44231</strain>
    </source>
</reference>
<protein>
    <submittedName>
        <fullName evidence="1">Uncharacterized protein</fullName>
    </submittedName>
</protein>
<accession>A0A3N1H954</accession>
<comment type="caution">
    <text evidence="1">The sequence shown here is derived from an EMBL/GenBank/DDBJ whole genome shotgun (WGS) entry which is preliminary data.</text>
</comment>
<evidence type="ECO:0000313" key="2">
    <source>
        <dbReference type="Proteomes" id="UP000268727"/>
    </source>
</evidence>
<organism evidence="1 2">
    <name type="scientific">Saccharothrix texasensis</name>
    <dbReference type="NCBI Taxonomy" id="103734"/>
    <lineage>
        <taxon>Bacteria</taxon>
        <taxon>Bacillati</taxon>
        <taxon>Actinomycetota</taxon>
        <taxon>Actinomycetes</taxon>
        <taxon>Pseudonocardiales</taxon>
        <taxon>Pseudonocardiaceae</taxon>
        <taxon>Saccharothrix</taxon>
    </lineage>
</organism>
<dbReference type="AlphaFoldDB" id="A0A3N1H954"/>